<dbReference type="GO" id="GO:0004439">
    <property type="term" value="F:phosphatidylinositol-4,5-bisphosphate 5-phosphatase activity"/>
    <property type="evidence" value="ECO:0007669"/>
    <property type="project" value="TreeGrafter"/>
</dbReference>
<dbReference type="InterPro" id="IPR045849">
    <property type="entry name" value="IP5P_plant"/>
</dbReference>
<evidence type="ECO:0000313" key="4">
    <source>
        <dbReference type="EMBL" id="KAF3320200.1"/>
    </source>
</evidence>
<dbReference type="Pfam" id="PF22669">
    <property type="entry name" value="Exo_endo_phos2"/>
    <property type="match status" value="1"/>
</dbReference>
<comment type="caution">
    <text evidence="4">The sequence shown here is derived from an EMBL/GenBank/DDBJ whole genome shotgun (WGS) entry which is preliminary data.</text>
</comment>
<dbReference type="SUPFAM" id="SSF56219">
    <property type="entry name" value="DNase I-like"/>
    <property type="match status" value="1"/>
</dbReference>
<accession>A0A833Q6S7</accession>
<evidence type="ECO:0000256" key="1">
    <source>
        <dbReference type="ARBA" id="ARBA00010768"/>
    </source>
</evidence>
<dbReference type="GO" id="GO:0034485">
    <property type="term" value="F:phosphatidylinositol-3,4,5-trisphosphate 5-phosphatase activity"/>
    <property type="evidence" value="ECO:0007669"/>
    <property type="project" value="TreeGrafter"/>
</dbReference>
<reference evidence="4" key="1">
    <citation type="submission" date="2020-01" db="EMBL/GenBank/DDBJ databases">
        <title>Genome sequence of Kobresia littledalei, the first chromosome-level genome in the family Cyperaceae.</title>
        <authorList>
            <person name="Qu G."/>
        </authorList>
    </citation>
    <scope>NUCLEOTIDE SEQUENCE</scope>
    <source>
        <strain evidence="4">C.B.Clarke</strain>
        <tissue evidence="4">Leaf</tissue>
    </source>
</reference>
<evidence type="ECO:0000259" key="3">
    <source>
        <dbReference type="Pfam" id="PF22669"/>
    </source>
</evidence>
<dbReference type="GO" id="GO:0004445">
    <property type="term" value="F:inositol-polyphosphate 5-phosphatase activity"/>
    <property type="evidence" value="ECO:0007669"/>
    <property type="project" value="InterPro"/>
</dbReference>
<dbReference type="InterPro" id="IPR036691">
    <property type="entry name" value="Endo/exonu/phosph_ase_sf"/>
</dbReference>
<keyword evidence="5" id="KW-1185">Reference proteome</keyword>
<organism evidence="4 5">
    <name type="scientific">Carex littledalei</name>
    <dbReference type="NCBI Taxonomy" id="544730"/>
    <lineage>
        <taxon>Eukaryota</taxon>
        <taxon>Viridiplantae</taxon>
        <taxon>Streptophyta</taxon>
        <taxon>Embryophyta</taxon>
        <taxon>Tracheophyta</taxon>
        <taxon>Spermatophyta</taxon>
        <taxon>Magnoliopsida</taxon>
        <taxon>Liliopsida</taxon>
        <taxon>Poales</taxon>
        <taxon>Cyperaceae</taxon>
        <taxon>Cyperoideae</taxon>
        <taxon>Cariceae</taxon>
        <taxon>Carex</taxon>
        <taxon>Carex subgen. Euthyceras</taxon>
    </lineage>
</organism>
<dbReference type="OrthoDB" id="621918at2759"/>
<name>A0A833Q6S7_9POAL</name>
<evidence type="ECO:0000313" key="5">
    <source>
        <dbReference type="Proteomes" id="UP000623129"/>
    </source>
</evidence>
<feature type="domain" description="Inositol polyphosphate-related phosphatase" evidence="3">
    <location>
        <begin position="49"/>
        <end position="123"/>
    </location>
</feature>
<gene>
    <name evidence="4" type="ORF">FCM35_KLT22200</name>
</gene>
<dbReference type="Proteomes" id="UP000623129">
    <property type="component" value="Unassembled WGS sequence"/>
</dbReference>
<proteinExistence type="inferred from homology"/>
<protein>
    <submittedName>
        <fullName evidence="4">Type I inositol 1,4,5-trisphosphate 5-phosphatase 1-like isoform X2</fullName>
    </submittedName>
</protein>
<dbReference type="PANTHER" id="PTHR45666">
    <property type="entry name" value="TYPE IV INOSITOL POLYPHOSPHATE 5-PHOSPHATASE 9"/>
    <property type="match status" value="1"/>
</dbReference>
<dbReference type="Gene3D" id="3.60.10.10">
    <property type="entry name" value="Endonuclease/exonuclease/phosphatase"/>
    <property type="match status" value="2"/>
</dbReference>
<keyword evidence="2" id="KW-0378">Hydrolase</keyword>
<dbReference type="PANTHER" id="PTHR45666:SF5">
    <property type="entry name" value="TYPE IV INOSITOL POLYPHOSPHATE 5-PHOSPHATASE 3"/>
    <property type="match status" value="1"/>
</dbReference>
<dbReference type="InterPro" id="IPR000300">
    <property type="entry name" value="IPPc"/>
</dbReference>
<dbReference type="GO" id="GO:0046856">
    <property type="term" value="P:phosphatidylinositol dephosphorylation"/>
    <property type="evidence" value="ECO:0007669"/>
    <property type="project" value="InterPro"/>
</dbReference>
<evidence type="ECO:0000256" key="2">
    <source>
        <dbReference type="ARBA" id="ARBA00022801"/>
    </source>
</evidence>
<comment type="similarity">
    <text evidence="1">Belongs to the inositol polyphosphate 5-phosphatase family.</text>
</comment>
<dbReference type="EMBL" id="SWLB01000112">
    <property type="protein sequence ID" value="KAF3320200.1"/>
    <property type="molecule type" value="Genomic_DNA"/>
</dbReference>
<sequence>MCGWERQLNDEERRLTDLRAETTGNRIGGIPSRMRRRKSETLRAQICAGTWNVGGRIPPDDLDLSDWLDMSEAADIYVLGFQEVVPLNAGNIFGAEDSRPIRMWEYLIRETLNKIRPVKEKYKCHSDPPSPSRFKPSDDSIPLESVFCSVSDTDSDEEANPFAKPKPEFITNLNKEKKLTKTLSHSERIGMIWPEQQLDMVSSGKVLKSMASFKSVQGDDNLNLNSELDWESAVSRKKKKKRSSFVRIISKQMVGVFLSIWVRRSLRKHIQNLRVSTVGVGVMGYIGLEYEYKAVNLLKGEQFDPNSKHSLFRLIQPLHNLAVLERNLWIVDQRV</sequence>
<dbReference type="AlphaFoldDB" id="A0A833Q6S7"/>